<accession>A0A0P7X8C6</accession>
<keyword evidence="9" id="KW-1185">Reference proteome</keyword>
<dbReference type="Proteomes" id="UP000182800">
    <property type="component" value="Unassembled WGS sequence"/>
</dbReference>
<reference evidence="7 9" key="2">
    <citation type="submission" date="2016-08" db="EMBL/GenBank/DDBJ databases">
        <authorList>
            <person name="Varghese N."/>
            <person name="Submissions Spin"/>
        </authorList>
    </citation>
    <scope>NUCLEOTIDE SEQUENCE [LARGE SCALE GENOMIC DNA]</scope>
    <source>
        <strain evidence="7 9">HL-109</strain>
    </source>
</reference>
<evidence type="ECO:0000256" key="1">
    <source>
        <dbReference type="ARBA" id="ARBA00022485"/>
    </source>
</evidence>
<sequence>MKQRDRLVLTCSCEGTMPVDRDAIAASGCGELPETTHQLCRMQLDRFREALATGRPMTVTCTQEQPLFEEVAADFAQAAAEEEAGDADAPEPDISFVNIRETAGWSSDAQAAGPKMAALIAQAAEEAEPFEVVSMESRGVALILGRDEVALEAARDLLDNLDITVLVTPGAEITPPRRNAFPVLQGRIARASGHLGAFALTVDAYASPSPSSRGKLVFGETRNGAVSRCDLVIDLTGGKPLFPAGELRPGYFRADPSDPVAVAKLVVKAQQMVGTFDKPRFINFAPDLCAHSRNQQTGCTRCLDLCPAGAIEPAGDSVAIDPNICAGCGQCAAICPTGAAAYALPTVESLARRIRAALRAWYDAGGNRAPVLLLHDDDHGTPLIDASARFGNGLPAHVIPLTVNEATQIGPEIIAASLAWGAGGLRILTRERPRHAIDGLERTLTLMGTITNGTGHGPETLALIQTDDPDALEAALADEPVAMPESRASFFAPEDKRGLLTLAMTQMNRHAPQPATVIALPEGAPFGEVQLDTNACTLCLACVGVCPTGALSDNPDYPMLRFTESACVQCGLCETTCPEDAISLVPQLDFEAWEEPKKLLKQEEPFACISCGKLFGTKASIERVQAKLSGHWMFSGPSGEQRRRVLQMCEDCRVEAVVNEGFDPHDESMRKVRTTDDYLKG</sequence>
<gene>
    <name evidence="7" type="ORF">GA0071312_2919</name>
    <name evidence="6" type="ORF">HLUCCO17_07130</name>
</gene>
<feature type="domain" description="4Fe-4S ferredoxin-type" evidence="5">
    <location>
        <begin position="558"/>
        <end position="587"/>
    </location>
</feature>
<evidence type="ECO:0000256" key="2">
    <source>
        <dbReference type="ARBA" id="ARBA00022723"/>
    </source>
</evidence>
<dbReference type="STRING" id="1653334.GA0071312_2919"/>
<comment type="caution">
    <text evidence="6">The sequence shown here is derived from an EMBL/GenBank/DDBJ whole genome shotgun (WGS) entry which is preliminary data.</text>
</comment>
<evidence type="ECO:0000256" key="4">
    <source>
        <dbReference type="ARBA" id="ARBA00023014"/>
    </source>
</evidence>
<feature type="domain" description="4Fe-4S ferredoxin-type" evidence="5">
    <location>
        <begin position="316"/>
        <end position="345"/>
    </location>
</feature>
<keyword evidence="4" id="KW-0411">Iron-sulfur</keyword>
<dbReference type="PANTHER" id="PTHR43687:SF4">
    <property type="entry name" value="BLR5484 PROTEIN"/>
    <property type="match status" value="1"/>
</dbReference>
<reference evidence="6 8" key="1">
    <citation type="submission" date="2015-09" db="EMBL/GenBank/DDBJ databases">
        <title>Identification and resolution of microdiversity through metagenomic sequencing of parallel consortia.</title>
        <authorList>
            <person name="Nelson W.C."/>
            <person name="Romine M.F."/>
            <person name="Lindemann S.R."/>
        </authorList>
    </citation>
    <scope>NUCLEOTIDE SEQUENCE [LARGE SCALE GENOMIC DNA]</scope>
    <source>
        <strain evidence="6">HL-109</strain>
    </source>
</reference>
<dbReference type="InterPro" id="IPR050572">
    <property type="entry name" value="Fe-S_Ferredoxin"/>
</dbReference>
<dbReference type="GO" id="GO:0046872">
    <property type="term" value="F:metal ion binding"/>
    <property type="evidence" value="ECO:0007669"/>
    <property type="project" value="UniProtKB-KW"/>
</dbReference>
<dbReference type="EMBL" id="LJSX01000008">
    <property type="protein sequence ID" value="KPQ11404.1"/>
    <property type="molecule type" value="Genomic_DNA"/>
</dbReference>
<evidence type="ECO:0000313" key="7">
    <source>
        <dbReference type="EMBL" id="SCC81946.1"/>
    </source>
</evidence>
<evidence type="ECO:0000313" key="6">
    <source>
        <dbReference type="EMBL" id="KPQ11404.1"/>
    </source>
</evidence>
<dbReference type="PROSITE" id="PS00198">
    <property type="entry name" value="4FE4S_FER_1"/>
    <property type="match status" value="2"/>
</dbReference>
<organism evidence="6 8">
    <name type="scientific">Saliniramus fredricksonii</name>
    <dbReference type="NCBI Taxonomy" id="1653334"/>
    <lineage>
        <taxon>Bacteria</taxon>
        <taxon>Pseudomonadati</taxon>
        <taxon>Pseudomonadota</taxon>
        <taxon>Alphaproteobacteria</taxon>
        <taxon>Hyphomicrobiales</taxon>
        <taxon>Salinarimonadaceae</taxon>
        <taxon>Saliniramus</taxon>
    </lineage>
</organism>
<dbReference type="RefSeq" id="WP_238947232.1">
    <property type="nucleotide sequence ID" value="NZ_FMBM01000002.1"/>
</dbReference>
<dbReference type="GO" id="GO:0051539">
    <property type="term" value="F:4 iron, 4 sulfur cluster binding"/>
    <property type="evidence" value="ECO:0007669"/>
    <property type="project" value="UniProtKB-KW"/>
</dbReference>
<keyword evidence="1" id="KW-0004">4Fe-4S</keyword>
<dbReference type="PATRIC" id="fig|1653334.4.peg.2502"/>
<evidence type="ECO:0000256" key="3">
    <source>
        <dbReference type="ARBA" id="ARBA00023004"/>
    </source>
</evidence>
<evidence type="ECO:0000259" key="5">
    <source>
        <dbReference type="PROSITE" id="PS51379"/>
    </source>
</evidence>
<dbReference type="InterPro" id="IPR017900">
    <property type="entry name" value="4Fe4S_Fe_S_CS"/>
</dbReference>
<dbReference type="PROSITE" id="PS51379">
    <property type="entry name" value="4FE4S_FER_2"/>
    <property type="match status" value="3"/>
</dbReference>
<keyword evidence="3" id="KW-0408">Iron</keyword>
<dbReference type="EMBL" id="FMBM01000002">
    <property type="protein sequence ID" value="SCC81946.1"/>
    <property type="molecule type" value="Genomic_DNA"/>
</dbReference>
<dbReference type="Pfam" id="PF13187">
    <property type="entry name" value="Fer4_9"/>
    <property type="match status" value="1"/>
</dbReference>
<evidence type="ECO:0000313" key="8">
    <source>
        <dbReference type="Proteomes" id="UP000050497"/>
    </source>
</evidence>
<feature type="domain" description="4Fe-4S ferredoxin-type" evidence="5">
    <location>
        <begin position="527"/>
        <end position="556"/>
    </location>
</feature>
<dbReference type="Pfam" id="PF12838">
    <property type="entry name" value="Fer4_7"/>
    <property type="match status" value="1"/>
</dbReference>
<dbReference type="InterPro" id="IPR017896">
    <property type="entry name" value="4Fe4S_Fe-S-bd"/>
</dbReference>
<dbReference type="AlphaFoldDB" id="A0A0P7X8C6"/>
<protein>
    <submittedName>
        <fullName evidence="7">4Fe-4S binding domain-containing protein</fullName>
    </submittedName>
    <submittedName>
        <fullName evidence="6">4Fe-4S binding protein</fullName>
    </submittedName>
</protein>
<evidence type="ECO:0000313" key="9">
    <source>
        <dbReference type="Proteomes" id="UP000182800"/>
    </source>
</evidence>
<proteinExistence type="predicted"/>
<keyword evidence="2" id="KW-0479">Metal-binding</keyword>
<dbReference type="SUPFAM" id="SSF54862">
    <property type="entry name" value="4Fe-4S ferredoxins"/>
    <property type="match status" value="1"/>
</dbReference>
<name>A0A0P7X8C6_9HYPH</name>
<dbReference type="PANTHER" id="PTHR43687">
    <property type="entry name" value="ADENYLYLSULFATE REDUCTASE, BETA SUBUNIT"/>
    <property type="match status" value="1"/>
</dbReference>
<dbReference type="Proteomes" id="UP000050497">
    <property type="component" value="Unassembled WGS sequence"/>
</dbReference>
<dbReference type="Gene3D" id="3.30.70.20">
    <property type="match status" value="2"/>
</dbReference>